<reference evidence="2" key="1">
    <citation type="submission" date="2022-11" db="UniProtKB">
        <authorList>
            <consortium name="WormBaseParasite"/>
        </authorList>
    </citation>
    <scope>IDENTIFICATION</scope>
</reference>
<sequence length="103" mass="12269">MMKICYTDMMVFVFGKVGMDTVFDQYSIDRLVFVFETSLIGRYHEEQFGTANEAELIMLRGTGDFSIDWSNPQQYEPVLNRQICNAYLNELSRHWHRTEYYLC</sequence>
<proteinExistence type="predicted"/>
<keyword evidence="1" id="KW-1185">Reference proteome</keyword>
<evidence type="ECO:0000313" key="1">
    <source>
        <dbReference type="Proteomes" id="UP000887540"/>
    </source>
</evidence>
<name>A0A914ELR7_9BILA</name>
<dbReference type="AlphaFoldDB" id="A0A914ELR7"/>
<dbReference type="Proteomes" id="UP000887540">
    <property type="component" value="Unplaced"/>
</dbReference>
<protein>
    <submittedName>
        <fullName evidence="2">Uncharacterized protein</fullName>
    </submittedName>
</protein>
<organism evidence="1 2">
    <name type="scientific">Acrobeloides nanus</name>
    <dbReference type="NCBI Taxonomy" id="290746"/>
    <lineage>
        <taxon>Eukaryota</taxon>
        <taxon>Metazoa</taxon>
        <taxon>Ecdysozoa</taxon>
        <taxon>Nematoda</taxon>
        <taxon>Chromadorea</taxon>
        <taxon>Rhabditida</taxon>
        <taxon>Tylenchina</taxon>
        <taxon>Cephalobomorpha</taxon>
        <taxon>Cephaloboidea</taxon>
        <taxon>Cephalobidae</taxon>
        <taxon>Acrobeloides</taxon>
    </lineage>
</organism>
<evidence type="ECO:0000313" key="2">
    <source>
        <dbReference type="WBParaSite" id="ACRNAN_scaffold9321.g24432.t1"/>
    </source>
</evidence>
<accession>A0A914ELR7</accession>
<dbReference type="WBParaSite" id="ACRNAN_scaffold9321.g24432.t1">
    <property type="protein sequence ID" value="ACRNAN_scaffold9321.g24432.t1"/>
    <property type="gene ID" value="ACRNAN_scaffold9321.g24432"/>
</dbReference>